<reference evidence="5" key="1">
    <citation type="journal article" date="2019" name="Int. J. Syst. Evol. Microbiol.">
        <title>The Global Catalogue of Microorganisms (GCM) 10K type strain sequencing project: providing services to taxonomists for standard genome sequencing and annotation.</title>
        <authorList>
            <consortium name="The Broad Institute Genomics Platform"/>
            <consortium name="The Broad Institute Genome Sequencing Center for Infectious Disease"/>
            <person name="Wu L."/>
            <person name="Ma J."/>
        </authorList>
    </citation>
    <scope>NUCLEOTIDE SEQUENCE [LARGE SCALE GENOMIC DNA]</scope>
    <source>
        <strain evidence="5">DFY28</strain>
    </source>
</reference>
<protein>
    <recommendedName>
        <fullName evidence="6">Htaa domain-containing protein</fullName>
    </recommendedName>
</protein>
<feature type="chain" id="PRO_5046911334" description="Htaa domain-containing protein" evidence="3">
    <location>
        <begin position="31"/>
        <end position="388"/>
    </location>
</feature>
<dbReference type="Proteomes" id="UP001596098">
    <property type="component" value="Unassembled WGS sequence"/>
</dbReference>
<feature type="region of interest" description="Disordered" evidence="1">
    <location>
        <begin position="196"/>
        <end position="255"/>
    </location>
</feature>
<organism evidence="4 5">
    <name type="scientific">Nocardioides yefusunii</name>
    <dbReference type="NCBI Taxonomy" id="2500546"/>
    <lineage>
        <taxon>Bacteria</taxon>
        <taxon>Bacillati</taxon>
        <taxon>Actinomycetota</taxon>
        <taxon>Actinomycetes</taxon>
        <taxon>Propionibacteriales</taxon>
        <taxon>Nocardioidaceae</taxon>
        <taxon>Nocardioides</taxon>
    </lineage>
</organism>
<evidence type="ECO:0000256" key="1">
    <source>
        <dbReference type="SAM" id="MobiDB-lite"/>
    </source>
</evidence>
<evidence type="ECO:0000313" key="4">
    <source>
        <dbReference type="EMBL" id="MFC6154410.1"/>
    </source>
</evidence>
<sequence length="388" mass="39028">MQHRSLNTRPGRRVALSGALGLAAASVVMAAPAQAAGNVTVDADGKGAVMDSTYSTTLTVSGKGFQSLKGGHGGVYVWFGTVNGKWKPSQGGKSGVNYVYVPDEETKDNAGFQRYVAFPGSNTAAAANGGTMDKNGNWSTKIVVPGPKFQAVGRNGSATTVDCRKVTCGVITIGAHGVKNASNETFTPVKLTDLARGNEPQAPAGTAQTPGTAPTAAPTTAPSVAPSSGTAPETAADTGKKGKDESAPTGSVQPALTVDHAAAVSGRAMSFTGTNLVPGEQFTVVLDDGAAAVGPFVAGADGRASGVIQIPAETAGGTHQLRLFGASADATVKFGVQRTDAGTPAAAEEEKNFFTAANIFAGAAGLLFVGAVVFTLFRLRGGRRAQNS</sequence>
<comment type="caution">
    <text evidence="4">The sequence shown here is derived from an EMBL/GenBank/DDBJ whole genome shotgun (WGS) entry which is preliminary data.</text>
</comment>
<keyword evidence="2" id="KW-0472">Membrane</keyword>
<keyword evidence="2" id="KW-0812">Transmembrane</keyword>
<proteinExistence type="predicted"/>
<dbReference type="InterPro" id="IPR006311">
    <property type="entry name" value="TAT_signal"/>
</dbReference>
<feature type="compositionally biased region" description="Low complexity" evidence="1">
    <location>
        <begin position="200"/>
        <end position="232"/>
    </location>
</feature>
<evidence type="ECO:0000256" key="3">
    <source>
        <dbReference type="SAM" id="SignalP"/>
    </source>
</evidence>
<dbReference type="Gene3D" id="2.60.40.230">
    <property type="entry name" value="Neocarzinostatin-like"/>
    <property type="match status" value="1"/>
</dbReference>
<keyword evidence="5" id="KW-1185">Reference proteome</keyword>
<evidence type="ECO:0008006" key="6">
    <source>
        <dbReference type="Google" id="ProtNLM"/>
    </source>
</evidence>
<feature type="transmembrane region" description="Helical" evidence="2">
    <location>
        <begin position="359"/>
        <end position="379"/>
    </location>
</feature>
<name>A0ABW1R1B5_9ACTN</name>
<keyword evidence="3" id="KW-0732">Signal</keyword>
<dbReference type="EMBL" id="JBHSQI010000006">
    <property type="protein sequence ID" value="MFC6154410.1"/>
    <property type="molecule type" value="Genomic_DNA"/>
</dbReference>
<dbReference type="RefSeq" id="WP_128219796.1">
    <property type="nucleotide sequence ID" value="NZ_CP034929.1"/>
</dbReference>
<keyword evidence="2" id="KW-1133">Transmembrane helix</keyword>
<feature type="signal peptide" evidence="3">
    <location>
        <begin position="1"/>
        <end position="30"/>
    </location>
</feature>
<accession>A0ABW1R1B5</accession>
<gene>
    <name evidence="4" type="ORF">ACFPWU_12145</name>
</gene>
<evidence type="ECO:0000256" key="2">
    <source>
        <dbReference type="SAM" id="Phobius"/>
    </source>
</evidence>
<evidence type="ECO:0000313" key="5">
    <source>
        <dbReference type="Proteomes" id="UP001596098"/>
    </source>
</evidence>
<dbReference type="PROSITE" id="PS51318">
    <property type="entry name" value="TAT"/>
    <property type="match status" value="1"/>
</dbReference>